<reference evidence="1" key="1">
    <citation type="submission" date="2018-05" db="EMBL/GenBank/DDBJ databases">
        <authorList>
            <person name="Lanie J.A."/>
            <person name="Ng W.-L."/>
            <person name="Kazmierczak K.M."/>
            <person name="Andrzejewski T.M."/>
            <person name="Davidsen T.M."/>
            <person name="Wayne K.J."/>
            <person name="Tettelin H."/>
            <person name="Glass J.I."/>
            <person name="Rusch D."/>
            <person name="Podicherti R."/>
            <person name="Tsui H.-C.T."/>
            <person name="Winkler M.E."/>
        </authorList>
    </citation>
    <scope>NUCLEOTIDE SEQUENCE</scope>
</reference>
<name>A0A382TD10_9ZZZZ</name>
<evidence type="ECO:0000313" key="1">
    <source>
        <dbReference type="EMBL" id="SVD20024.1"/>
    </source>
</evidence>
<dbReference type="InterPro" id="IPR036388">
    <property type="entry name" value="WH-like_DNA-bd_sf"/>
</dbReference>
<protein>
    <submittedName>
        <fullName evidence="1">Uncharacterized protein</fullName>
    </submittedName>
</protein>
<dbReference type="Gene3D" id="1.10.10.10">
    <property type="entry name" value="Winged helix-like DNA-binding domain superfamily/Winged helix DNA-binding domain"/>
    <property type="match status" value="1"/>
</dbReference>
<gene>
    <name evidence="1" type="ORF">METZ01_LOCUS372878</name>
</gene>
<dbReference type="AlphaFoldDB" id="A0A382TD10"/>
<dbReference type="EMBL" id="UINC01135712">
    <property type="protein sequence ID" value="SVD20024.1"/>
    <property type="molecule type" value="Genomic_DNA"/>
</dbReference>
<organism evidence="1">
    <name type="scientific">marine metagenome</name>
    <dbReference type="NCBI Taxonomy" id="408172"/>
    <lineage>
        <taxon>unclassified sequences</taxon>
        <taxon>metagenomes</taxon>
        <taxon>ecological metagenomes</taxon>
    </lineage>
</organism>
<sequence>MGKSHNLPEVKLAPEIWGGGTMVIPHPMQVRELMDSIPEGQVATLDEVRSTLAGKNGADIACPMTSGIFMSMVAQASHEDKEEHGSFSVAYWRSLKRNGELNPKFPEGIEGQAKRLESEGHSITYRGKKAFVEDFEKYLFKSL</sequence>
<proteinExistence type="predicted"/>
<accession>A0A382TD10</accession>